<evidence type="ECO:0000313" key="4">
    <source>
        <dbReference type="EMBL" id="GAA4980788.1"/>
    </source>
</evidence>
<dbReference type="PANTHER" id="PTHR12598:SF0">
    <property type="entry name" value="COPPER HOMEOSTASIS PROTEIN CUTC HOMOLOG"/>
    <property type="match status" value="1"/>
</dbReference>
<dbReference type="Proteomes" id="UP001500466">
    <property type="component" value="Unassembled WGS sequence"/>
</dbReference>
<dbReference type="SUPFAM" id="SSF110395">
    <property type="entry name" value="CutC-like"/>
    <property type="match status" value="1"/>
</dbReference>
<dbReference type="InterPro" id="IPR005627">
    <property type="entry name" value="CutC-like"/>
</dbReference>
<feature type="compositionally biased region" description="Basic and acidic residues" evidence="3">
    <location>
        <begin position="189"/>
        <end position="199"/>
    </location>
</feature>
<name>A0ABP9HXT0_9ACTN</name>
<reference evidence="5" key="1">
    <citation type="journal article" date="2019" name="Int. J. Syst. Evol. Microbiol.">
        <title>The Global Catalogue of Microorganisms (GCM) 10K type strain sequencing project: providing services to taxonomists for standard genome sequencing and annotation.</title>
        <authorList>
            <consortium name="The Broad Institute Genomics Platform"/>
            <consortium name="The Broad Institute Genome Sequencing Center for Infectious Disease"/>
            <person name="Wu L."/>
            <person name="Ma J."/>
        </authorList>
    </citation>
    <scope>NUCLEOTIDE SEQUENCE [LARGE SCALE GENOMIC DNA]</scope>
    <source>
        <strain evidence="5">JCM 17986</strain>
    </source>
</reference>
<protein>
    <recommendedName>
        <fullName evidence="2">Copper homeostasis protein cutC homolog</fullName>
    </recommendedName>
</protein>
<proteinExistence type="inferred from homology"/>
<evidence type="ECO:0000256" key="1">
    <source>
        <dbReference type="ARBA" id="ARBA00007768"/>
    </source>
</evidence>
<gene>
    <name evidence="4" type="ORF">GCM10023205_57360</name>
</gene>
<accession>A0ABP9HXT0</accession>
<dbReference type="PANTHER" id="PTHR12598">
    <property type="entry name" value="COPPER HOMEOSTASIS PROTEIN CUTC"/>
    <property type="match status" value="1"/>
</dbReference>
<keyword evidence="5" id="KW-1185">Reference proteome</keyword>
<evidence type="ECO:0000256" key="2">
    <source>
        <dbReference type="ARBA" id="ARBA00019014"/>
    </source>
</evidence>
<dbReference type="Gene3D" id="3.20.20.380">
    <property type="entry name" value="Copper homeostasis (CutC) domain"/>
    <property type="match status" value="1"/>
</dbReference>
<evidence type="ECO:0000313" key="5">
    <source>
        <dbReference type="Proteomes" id="UP001500466"/>
    </source>
</evidence>
<comment type="similarity">
    <text evidence="1">Belongs to the CutC family.</text>
</comment>
<organism evidence="4 5">
    <name type="scientific">Yinghuangia aomiensis</name>
    <dbReference type="NCBI Taxonomy" id="676205"/>
    <lineage>
        <taxon>Bacteria</taxon>
        <taxon>Bacillati</taxon>
        <taxon>Actinomycetota</taxon>
        <taxon>Actinomycetes</taxon>
        <taxon>Kitasatosporales</taxon>
        <taxon>Streptomycetaceae</taxon>
        <taxon>Yinghuangia</taxon>
    </lineage>
</organism>
<dbReference type="InterPro" id="IPR036822">
    <property type="entry name" value="CutC-like_dom_sf"/>
</dbReference>
<comment type="caution">
    <text evidence="4">The sequence shown here is derived from an EMBL/GenBank/DDBJ whole genome shotgun (WGS) entry which is preliminary data.</text>
</comment>
<feature type="region of interest" description="Disordered" evidence="3">
    <location>
        <begin position="183"/>
        <end position="206"/>
    </location>
</feature>
<evidence type="ECO:0000256" key="3">
    <source>
        <dbReference type="SAM" id="MobiDB-lite"/>
    </source>
</evidence>
<sequence length="260" mass="26774">MGGMRNPGTSLLEVVVLSAADARAAVRGGADRLELVADMSADGLTPPAAVWADVRDAVDVPVRVMIRRAPGFGRGVPLDRLRADAAELWSSGAREFVGGWLTAAGDPDVEACAAVFGGLPDARWTFHRAFDHIPDRTAAWAAATALPGVDTILTSGGPGGVGDGLAALTADAKAETATKAMAKATTAPADDRSTADTHTRPLAPRPRPRILVGGGLLLDHLPALKAAGLNAFHIGSPARRGGWDRPVDPAAVARWREAIG</sequence>
<dbReference type="Pfam" id="PF03932">
    <property type="entry name" value="CutC"/>
    <property type="match status" value="1"/>
</dbReference>
<dbReference type="EMBL" id="BAABHS010000023">
    <property type="protein sequence ID" value="GAA4980788.1"/>
    <property type="molecule type" value="Genomic_DNA"/>
</dbReference>